<evidence type="ECO:0000256" key="5">
    <source>
        <dbReference type="SAM" id="MobiDB-lite"/>
    </source>
</evidence>
<evidence type="ECO:0000256" key="1">
    <source>
        <dbReference type="ARBA" id="ARBA00022723"/>
    </source>
</evidence>
<dbReference type="Gene3D" id="1.10.10.60">
    <property type="entry name" value="Homeodomain-like"/>
    <property type="match status" value="1"/>
</dbReference>
<dbReference type="PROSITE" id="PS51293">
    <property type="entry name" value="SANT"/>
    <property type="match status" value="1"/>
</dbReference>
<evidence type="ECO:0000313" key="10">
    <source>
        <dbReference type="EMBL" id="CEM30964.1"/>
    </source>
</evidence>
<feature type="domain" description="Myb-like" evidence="6">
    <location>
        <begin position="102"/>
        <end position="155"/>
    </location>
</feature>
<feature type="compositionally biased region" description="Acidic residues" evidence="5">
    <location>
        <begin position="708"/>
        <end position="722"/>
    </location>
</feature>
<dbReference type="InterPro" id="IPR000433">
    <property type="entry name" value="Znf_ZZ"/>
</dbReference>
<sequence length="733" mass="81095">MMDTADPNADEPRAKRSRQGEDHRSSDGSLCGAGDVKLLKYHCDYCHCSFTSSVRIKCAECRNMDLCVECFARGVERGDHKSNHKYYVLEPLSHTRILSQDWSADEDWALLEGIEKFGLGNWQEIADHINTIIQTSRLASGKDAKQCEAHYTAKYLKPKSAPIPDADASARARNGTQPADQARADEDLAMNDAESVVSRGEKRKRDDRDSVDQDGKSDRGRGDATSKVGGRSQSGGQAGTGGGAGAGTGSQRPQGGATNESNIIGFMPKRGDFDVEYDNDAELIIADMEFTDDMNPEQRETQLKVLEVYNAKLDERQRRKNFFIERGLLDIKKLQQEEKKKPKEERELYNQLRPLMRFHDQASHNRFVSNLMEERRLRSRLERLREWKSLGLASLDEAHSFEQEKKRRDETLKDLPYIYGESQAARQARRNQAAKRPADDGQAPLQLPNPSELERLPCANLLTQKEREFCESISMPAQHYLVIKKVLIDEAKKSGPISRDEASKIIRLNVNKTARLYDFLMECNWIAPNTQAVEYAERETAQRAMRDLSATYEHVTFKPAPYQAPLLPREQVMPGPPAPARHSPSPSPSPSGPSPSNGEDEGEEEGEDVMDDDNGGGDDADADAPGDDDIDEGDELMRSEPADDDVMPNGYPPSNGREAEGDGEGEGEAPPVHNGVVNGVSDAGPMDGGKEDGDDEMMDDGEVHEGDDAPPDPDDLPEEGPLAEDGNAASPDD</sequence>
<reference evidence="10 11" key="1">
    <citation type="submission" date="2014-11" db="EMBL/GenBank/DDBJ databases">
        <authorList>
            <person name="Zhu J."/>
            <person name="Qi W."/>
            <person name="Song R."/>
        </authorList>
    </citation>
    <scope>NUCLEOTIDE SEQUENCE [LARGE SCALE GENOMIC DNA]</scope>
</reference>
<feature type="domain" description="SANT" evidence="8">
    <location>
        <begin position="97"/>
        <end position="159"/>
    </location>
</feature>
<feature type="compositionally biased region" description="Acidic residues" evidence="5">
    <location>
        <begin position="598"/>
        <end position="634"/>
    </location>
</feature>
<gene>
    <name evidence="10" type="ORF">Vbra_18236</name>
</gene>
<dbReference type="GO" id="GO:0003682">
    <property type="term" value="F:chromatin binding"/>
    <property type="evidence" value="ECO:0007669"/>
    <property type="project" value="TreeGrafter"/>
</dbReference>
<dbReference type="InterPro" id="IPR041983">
    <property type="entry name" value="ADA2-like_ZZ"/>
</dbReference>
<accession>A0A0G4GLH2</accession>
<dbReference type="SMART" id="SM00717">
    <property type="entry name" value="SANT"/>
    <property type="match status" value="1"/>
</dbReference>
<dbReference type="CDD" id="cd02335">
    <property type="entry name" value="ZZ_ADA2"/>
    <property type="match status" value="1"/>
</dbReference>
<evidence type="ECO:0000259" key="7">
    <source>
        <dbReference type="PROSITE" id="PS50135"/>
    </source>
</evidence>
<dbReference type="SUPFAM" id="SSF57850">
    <property type="entry name" value="RING/U-box"/>
    <property type="match status" value="1"/>
</dbReference>
<dbReference type="PROSITE" id="PS50090">
    <property type="entry name" value="MYB_LIKE"/>
    <property type="match status" value="1"/>
</dbReference>
<dbReference type="AlphaFoldDB" id="A0A0G4GLH2"/>
<feature type="region of interest" description="Disordered" evidence="5">
    <location>
        <begin position="1"/>
        <end position="28"/>
    </location>
</feature>
<feature type="domain" description="HTH myb-type" evidence="9">
    <location>
        <begin position="94"/>
        <end position="160"/>
    </location>
</feature>
<feature type="region of interest" description="Disordered" evidence="5">
    <location>
        <begin position="426"/>
        <end position="451"/>
    </location>
</feature>
<dbReference type="EMBL" id="CDMY01000708">
    <property type="protein sequence ID" value="CEM30964.1"/>
    <property type="molecule type" value="Genomic_DNA"/>
</dbReference>
<dbReference type="GO" id="GO:0006338">
    <property type="term" value="P:chromatin remodeling"/>
    <property type="evidence" value="ECO:0007669"/>
    <property type="project" value="TreeGrafter"/>
</dbReference>
<dbReference type="OMA" id="YNGNHRP"/>
<dbReference type="SUPFAM" id="SSF46689">
    <property type="entry name" value="Homeodomain-like"/>
    <property type="match status" value="2"/>
</dbReference>
<keyword evidence="3" id="KW-0862">Zinc</keyword>
<keyword evidence="2 4" id="KW-0863">Zinc-finger</keyword>
<dbReference type="GO" id="GO:0003713">
    <property type="term" value="F:transcription coactivator activity"/>
    <property type="evidence" value="ECO:0007669"/>
    <property type="project" value="TreeGrafter"/>
</dbReference>
<dbReference type="VEuPathDB" id="CryptoDB:Vbra_18236"/>
<evidence type="ECO:0000259" key="9">
    <source>
        <dbReference type="PROSITE" id="PS51294"/>
    </source>
</evidence>
<dbReference type="InterPro" id="IPR055141">
    <property type="entry name" value="TADA2A_B-like_dom"/>
</dbReference>
<feature type="region of interest" description="Disordered" evidence="5">
    <location>
        <begin position="567"/>
        <end position="733"/>
    </location>
</feature>
<evidence type="ECO:0008006" key="12">
    <source>
        <dbReference type="Google" id="ProtNLM"/>
    </source>
</evidence>
<dbReference type="PANTHER" id="PTHR12374">
    <property type="entry name" value="TRANSCRIPTIONAL ADAPTOR 2 ADA2 -RELATED"/>
    <property type="match status" value="1"/>
</dbReference>
<dbReference type="InterPro" id="IPR043145">
    <property type="entry name" value="Znf_ZZ_sf"/>
</dbReference>
<dbReference type="GO" id="GO:0008270">
    <property type="term" value="F:zinc ion binding"/>
    <property type="evidence" value="ECO:0007669"/>
    <property type="project" value="UniProtKB-KW"/>
</dbReference>
<dbReference type="STRING" id="1169540.A0A0G4GLH2"/>
<evidence type="ECO:0000256" key="2">
    <source>
        <dbReference type="ARBA" id="ARBA00022771"/>
    </source>
</evidence>
<dbReference type="InterPro" id="IPR017930">
    <property type="entry name" value="Myb_dom"/>
</dbReference>
<dbReference type="PROSITE" id="PS50135">
    <property type="entry name" value="ZF_ZZ_2"/>
    <property type="match status" value="1"/>
</dbReference>
<dbReference type="Pfam" id="PF22941">
    <property type="entry name" value="TADA2A-like_3rd"/>
    <property type="match status" value="1"/>
</dbReference>
<keyword evidence="1" id="KW-0479">Metal-binding</keyword>
<dbReference type="GO" id="GO:0006357">
    <property type="term" value="P:regulation of transcription by RNA polymerase II"/>
    <property type="evidence" value="ECO:0007669"/>
    <property type="project" value="TreeGrafter"/>
</dbReference>
<dbReference type="PROSITE" id="PS51294">
    <property type="entry name" value="HTH_MYB"/>
    <property type="match status" value="1"/>
</dbReference>
<feature type="compositionally biased region" description="Basic and acidic residues" evidence="5">
    <location>
        <begin position="10"/>
        <end position="26"/>
    </location>
</feature>
<dbReference type="CDD" id="cd00167">
    <property type="entry name" value="SANT"/>
    <property type="match status" value="1"/>
</dbReference>
<dbReference type="PhylomeDB" id="A0A0G4GLH2"/>
<dbReference type="PANTHER" id="PTHR12374:SF20">
    <property type="entry name" value="TRANSCRIPTIONAL ADAPTER 2-ALPHA"/>
    <property type="match status" value="1"/>
</dbReference>
<feature type="compositionally biased region" description="Basic and acidic residues" evidence="5">
    <location>
        <begin position="199"/>
        <end position="224"/>
    </location>
</feature>
<dbReference type="Gene3D" id="3.30.60.90">
    <property type="match status" value="1"/>
</dbReference>
<dbReference type="Proteomes" id="UP000041254">
    <property type="component" value="Unassembled WGS sequence"/>
</dbReference>
<name>A0A0G4GLH2_VITBC</name>
<dbReference type="InterPro" id="IPR001005">
    <property type="entry name" value="SANT/Myb"/>
</dbReference>
<evidence type="ECO:0000256" key="4">
    <source>
        <dbReference type="PROSITE-ProRule" id="PRU00228"/>
    </source>
</evidence>
<dbReference type="Pfam" id="PF00249">
    <property type="entry name" value="Myb_DNA-binding"/>
    <property type="match status" value="1"/>
</dbReference>
<feature type="domain" description="ZZ-type" evidence="7">
    <location>
        <begin position="38"/>
        <end position="94"/>
    </location>
</feature>
<dbReference type="GO" id="GO:0005634">
    <property type="term" value="C:nucleus"/>
    <property type="evidence" value="ECO:0007669"/>
    <property type="project" value="TreeGrafter"/>
</dbReference>
<protein>
    <recommendedName>
        <fullName evidence="12">Transcriptional adapter</fullName>
    </recommendedName>
</protein>
<dbReference type="FunFam" id="1.10.10.10:FF:000087">
    <property type="entry name" value="Transcriptional adapter 2"/>
    <property type="match status" value="1"/>
</dbReference>
<evidence type="ECO:0000259" key="8">
    <source>
        <dbReference type="PROSITE" id="PS51293"/>
    </source>
</evidence>
<evidence type="ECO:0000256" key="3">
    <source>
        <dbReference type="ARBA" id="ARBA00022833"/>
    </source>
</evidence>
<evidence type="ECO:0000313" key="11">
    <source>
        <dbReference type="Proteomes" id="UP000041254"/>
    </source>
</evidence>
<dbReference type="InterPro" id="IPR017884">
    <property type="entry name" value="SANT_dom"/>
</dbReference>
<organism evidence="10 11">
    <name type="scientific">Vitrella brassicaformis (strain CCMP3155)</name>
    <dbReference type="NCBI Taxonomy" id="1169540"/>
    <lineage>
        <taxon>Eukaryota</taxon>
        <taxon>Sar</taxon>
        <taxon>Alveolata</taxon>
        <taxon>Colpodellida</taxon>
        <taxon>Vitrellaceae</taxon>
        <taxon>Vitrella</taxon>
    </lineage>
</organism>
<proteinExistence type="predicted"/>
<dbReference type="Pfam" id="PF25299">
    <property type="entry name" value="ZZ_ADA2"/>
    <property type="match status" value="1"/>
</dbReference>
<feature type="compositionally biased region" description="Gly residues" evidence="5">
    <location>
        <begin position="232"/>
        <end position="248"/>
    </location>
</feature>
<dbReference type="Gene3D" id="1.10.10.10">
    <property type="entry name" value="Winged helix-like DNA-binding domain superfamily/Winged helix DNA-binding domain"/>
    <property type="match status" value="1"/>
</dbReference>
<dbReference type="InterPro" id="IPR009057">
    <property type="entry name" value="Homeodomain-like_sf"/>
</dbReference>
<dbReference type="OrthoDB" id="270417at2759"/>
<dbReference type="InterPro" id="IPR036388">
    <property type="entry name" value="WH-like_DNA-bd_sf"/>
</dbReference>
<feature type="region of interest" description="Disordered" evidence="5">
    <location>
        <begin position="158"/>
        <end position="265"/>
    </location>
</feature>
<dbReference type="SMART" id="SM00291">
    <property type="entry name" value="ZnF_ZZ"/>
    <property type="match status" value="1"/>
</dbReference>
<keyword evidence="11" id="KW-1185">Reference proteome</keyword>
<evidence type="ECO:0000259" key="6">
    <source>
        <dbReference type="PROSITE" id="PS50090"/>
    </source>
</evidence>
<feature type="compositionally biased region" description="Pro residues" evidence="5">
    <location>
        <begin position="574"/>
        <end position="593"/>
    </location>
</feature>
<dbReference type="InParanoid" id="A0A0G4GLH2"/>